<dbReference type="PANTHER" id="PTHR43877">
    <property type="entry name" value="AMINOALKYLPHOSPHONATE N-ACETYLTRANSFERASE-RELATED-RELATED"/>
    <property type="match status" value="1"/>
</dbReference>
<reference evidence="5" key="1">
    <citation type="submission" date="2015-11" db="EMBL/GenBank/DDBJ databases">
        <title>Draft Genome Sequence of the Radioresistant Bacterium Deinococcus grandis, Isolated from Freshwater Fish in Japan.</title>
        <authorList>
            <person name="Satoh K."/>
            <person name="Onodera T."/>
            <person name="Omoso K."/>
            <person name="Takeda-Yano K."/>
            <person name="Katayama T."/>
            <person name="Oono Y."/>
            <person name="Narumi I."/>
        </authorList>
    </citation>
    <scope>NUCLEOTIDE SEQUENCE [LARGE SCALE GENOMIC DNA]</scope>
    <source>
        <strain evidence="5">ATCC 43672</strain>
    </source>
</reference>
<evidence type="ECO:0000313" key="4">
    <source>
        <dbReference type="EMBL" id="GAQ21054.1"/>
    </source>
</evidence>
<dbReference type="Proteomes" id="UP000056209">
    <property type="component" value="Unassembled WGS sequence"/>
</dbReference>
<dbReference type="CDD" id="cd04301">
    <property type="entry name" value="NAT_SF"/>
    <property type="match status" value="1"/>
</dbReference>
<dbReference type="InterPro" id="IPR016181">
    <property type="entry name" value="Acyl_CoA_acyltransferase"/>
</dbReference>
<feature type="domain" description="N-acetyltransferase" evidence="3">
    <location>
        <begin position="12"/>
        <end position="193"/>
    </location>
</feature>
<evidence type="ECO:0000256" key="2">
    <source>
        <dbReference type="ARBA" id="ARBA00023315"/>
    </source>
</evidence>
<dbReference type="Gene3D" id="3.40.630.30">
    <property type="match status" value="1"/>
</dbReference>
<gene>
    <name evidence="4" type="ORF">DEIGR_101081</name>
</gene>
<dbReference type="PROSITE" id="PS51186">
    <property type="entry name" value="GNAT"/>
    <property type="match status" value="1"/>
</dbReference>
<dbReference type="GO" id="GO:0016747">
    <property type="term" value="F:acyltransferase activity, transferring groups other than amino-acyl groups"/>
    <property type="evidence" value="ECO:0007669"/>
    <property type="project" value="InterPro"/>
</dbReference>
<protein>
    <submittedName>
        <fullName evidence="4">Putative acetyltransferase</fullName>
    </submittedName>
</protein>
<keyword evidence="5" id="KW-1185">Reference proteome</keyword>
<dbReference type="SUPFAM" id="SSF55729">
    <property type="entry name" value="Acyl-CoA N-acyltransferases (Nat)"/>
    <property type="match status" value="1"/>
</dbReference>
<evidence type="ECO:0000259" key="3">
    <source>
        <dbReference type="PROSITE" id="PS51186"/>
    </source>
</evidence>
<dbReference type="Pfam" id="PF00583">
    <property type="entry name" value="Acetyltransf_1"/>
    <property type="match status" value="1"/>
</dbReference>
<name>A0A100HHY9_9DEIO</name>
<organism evidence="4 5">
    <name type="scientific">Deinococcus grandis</name>
    <dbReference type="NCBI Taxonomy" id="57498"/>
    <lineage>
        <taxon>Bacteria</taxon>
        <taxon>Thermotogati</taxon>
        <taxon>Deinococcota</taxon>
        <taxon>Deinococci</taxon>
        <taxon>Deinococcales</taxon>
        <taxon>Deinococcaceae</taxon>
        <taxon>Deinococcus</taxon>
    </lineage>
</organism>
<evidence type="ECO:0000313" key="5">
    <source>
        <dbReference type="Proteomes" id="UP000056209"/>
    </source>
</evidence>
<keyword evidence="1 4" id="KW-0808">Transferase</keyword>
<dbReference type="InterPro" id="IPR000182">
    <property type="entry name" value="GNAT_dom"/>
</dbReference>
<accession>A0A100HHY9</accession>
<proteinExistence type="predicted"/>
<dbReference type="InterPro" id="IPR050832">
    <property type="entry name" value="Bact_Acetyltransf"/>
</dbReference>
<dbReference type="EMBL" id="BCMS01000001">
    <property type="protein sequence ID" value="GAQ21054.1"/>
    <property type="molecule type" value="Genomic_DNA"/>
</dbReference>
<dbReference type="PANTHER" id="PTHR43877:SF1">
    <property type="entry name" value="ACETYLTRANSFERASE"/>
    <property type="match status" value="1"/>
</dbReference>
<keyword evidence="2" id="KW-0012">Acyltransferase</keyword>
<sequence>MLCRYPGEVTDVLIRPARPFDAAFAVPLIQATIGRIGYALTGVTDDVAAERTLLGFYPLRGNRLSFEHQFIAQSPTGEPLGLILAYPGEHAEALDDPFRERLHALGLPGRIESEGTPGELYVDTLAVTEAARGQGIGARLLDAAVERAATLGLHQVGLLVEDGNPAARLYARKGFRPAGTRALAGGTYTHLVRDVG</sequence>
<dbReference type="AlphaFoldDB" id="A0A100HHY9"/>
<evidence type="ECO:0000256" key="1">
    <source>
        <dbReference type="ARBA" id="ARBA00022679"/>
    </source>
</evidence>
<comment type="caution">
    <text evidence="4">The sequence shown here is derived from an EMBL/GenBank/DDBJ whole genome shotgun (WGS) entry which is preliminary data.</text>
</comment>